<accession>A0A937UK86</accession>
<gene>
    <name evidence="1" type="ORF">I7412_05140</name>
</gene>
<dbReference type="AlphaFoldDB" id="A0A937UK86"/>
<reference evidence="1" key="1">
    <citation type="submission" date="2020-12" db="EMBL/GenBank/DDBJ databases">
        <title>Genomic characterization of non-nitrogen-fixing Frankia strains.</title>
        <authorList>
            <person name="Carlos-Shanley C."/>
            <person name="Guerra T."/>
            <person name="Hahn D."/>
        </authorList>
    </citation>
    <scope>NUCLEOTIDE SEQUENCE</scope>
    <source>
        <strain evidence="1">CN6</strain>
    </source>
</reference>
<keyword evidence="2" id="KW-1185">Reference proteome</keyword>
<comment type="caution">
    <text evidence="1">The sequence shown here is derived from an EMBL/GenBank/DDBJ whole genome shotgun (WGS) entry which is preliminary data.</text>
</comment>
<evidence type="ECO:0000313" key="2">
    <source>
        <dbReference type="Proteomes" id="UP000604475"/>
    </source>
</evidence>
<evidence type="ECO:0000313" key="1">
    <source>
        <dbReference type="EMBL" id="MBL7626564.1"/>
    </source>
</evidence>
<sequence length="461" mass="49706">MPPQPRPRTLLAHLLVERHWTVEDFCRHYATAAATINADTYGITERQAKRWLAGTVTRPYPVARRVLETMFGIDTDVLLSPTDQLPERDPALPAQGGMVPVWIPRDDGHAPTAEEASPTDRRHALRLLALGPAAAELSHRIARADPDPLTLDQYEADLHHVADTYRTTPHATLAATVGTNWQTVEGVLDARVSPRVRGRMTLLAGNFAFYLGTLAFDLADDRSARSFFHVAAQHADEARDLLPATTAIWSDVALLAGSVAAMRSSLAYFTGAHAQAADIAAAARHGAHPFTRPILAGCEARAAALSGRPEDARAALTDLQEHVWQGGILPGPNPGDAGFANGFLAVTLAHLGDGHRAEQHARIGLDAEIAAGPGHYVQIGGTYNSLCRAYLRRTDPDPEQAADAATRALTILDGRPTRSVIQQAAQMWQEMDARWPELPAVRELGEIVTASRRALPAAQAV</sequence>
<dbReference type="RefSeq" id="WP_203003861.1">
    <property type="nucleotide sequence ID" value="NZ_JADWYU010000027.1"/>
</dbReference>
<dbReference type="EMBL" id="JAEACQ010000143">
    <property type="protein sequence ID" value="MBL7626564.1"/>
    <property type="molecule type" value="Genomic_DNA"/>
</dbReference>
<organism evidence="1 2">
    <name type="scientific">Frankia nepalensis</name>
    <dbReference type="NCBI Taxonomy" id="1836974"/>
    <lineage>
        <taxon>Bacteria</taxon>
        <taxon>Bacillati</taxon>
        <taxon>Actinomycetota</taxon>
        <taxon>Actinomycetes</taxon>
        <taxon>Frankiales</taxon>
        <taxon>Frankiaceae</taxon>
        <taxon>Frankia</taxon>
    </lineage>
</organism>
<protein>
    <submittedName>
        <fullName evidence="1">XRE family transcriptional regulator</fullName>
    </submittedName>
</protein>
<dbReference type="Proteomes" id="UP000604475">
    <property type="component" value="Unassembled WGS sequence"/>
</dbReference>
<proteinExistence type="predicted"/>
<name>A0A937UK86_9ACTN</name>